<dbReference type="GO" id="GO:0003700">
    <property type="term" value="F:DNA-binding transcription factor activity"/>
    <property type="evidence" value="ECO:0007669"/>
    <property type="project" value="TreeGrafter"/>
</dbReference>
<dbReference type="Proteomes" id="UP000392064">
    <property type="component" value="Chromosome"/>
</dbReference>
<feature type="region of interest" description="Disordered" evidence="5">
    <location>
        <begin position="1"/>
        <end position="20"/>
    </location>
</feature>
<feature type="domain" description="HTH tetR-type" evidence="6">
    <location>
        <begin position="25"/>
        <end position="84"/>
    </location>
</feature>
<keyword evidence="3" id="KW-0804">Transcription</keyword>
<dbReference type="InterPro" id="IPR009057">
    <property type="entry name" value="Homeodomain-like_sf"/>
</dbReference>
<evidence type="ECO:0000256" key="5">
    <source>
        <dbReference type="SAM" id="MobiDB-lite"/>
    </source>
</evidence>
<dbReference type="EMBL" id="CP045737">
    <property type="protein sequence ID" value="QGG40398.1"/>
    <property type="molecule type" value="Genomic_DNA"/>
</dbReference>
<dbReference type="RefSeq" id="WP_153651669.1">
    <property type="nucleotide sequence ID" value="NZ_CP045737.1"/>
</dbReference>
<evidence type="ECO:0000256" key="3">
    <source>
        <dbReference type="ARBA" id="ARBA00023163"/>
    </source>
</evidence>
<keyword evidence="2 4" id="KW-0238">DNA-binding</keyword>
<evidence type="ECO:0000313" key="8">
    <source>
        <dbReference type="Proteomes" id="UP000392064"/>
    </source>
</evidence>
<evidence type="ECO:0000256" key="1">
    <source>
        <dbReference type="ARBA" id="ARBA00023015"/>
    </source>
</evidence>
<reference evidence="7 8" key="1">
    <citation type="submission" date="2019-11" db="EMBL/GenBank/DDBJ databases">
        <authorList>
            <person name="Li J."/>
        </authorList>
    </citation>
    <scope>NUCLEOTIDE SEQUENCE [LARGE SCALE GENOMIC DNA]</scope>
    <source>
        <strain evidence="7 8">MF47</strain>
    </source>
</reference>
<dbReference type="AlphaFoldDB" id="A0A5Q2MCV0"/>
<dbReference type="PANTHER" id="PTHR30055:SF234">
    <property type="entry name" value="HTH-TYPE TRANSCRIPTIONAL REGULATOR BETI"/>
    <property type="match status" value="1"/>
</dbReference>
<dbReference type="InterPro" id="IPR050109">
    <property type="entry name" value="HTH-type_TetR-like_transc_reg"/>
</dbReference>
<evidence type="ECO:0000259" key="6">
    <source>
        <dbReference type="PROSITE" id="PS50977"/>
    </source>
</evidence>
<evidence type="ECO:0000256" key="4">
    <source>
        <dbReference type="PROSITE-ProRule" id="PRU00335"/>
    </source>
</evidence>
<dbReference type="KEGG" id="aef:GEV26_02890"/>
<dbReference type="InterPro" id="IPR001647">
    <property type="entry name" value="HTH_TetR"/>
</dbReference>
<proteinExistence type="predicted"/>
<dbReference type="Gene3D" id="1.10.357.10">
    <property type="entry name" value="Tetracycline Repressor, domain 2"/>
    <property type="match status" value="1"/>
</dbReference>
<keyword evidence="8" id="KW-1185">Reference proteome</keyword>
<protein>
    <submittedName>
        <fullName evidence="7">TetR family transcriptional regulator</fullName>
    </submittedName>
</protein>
<sequence>MSNPDGPPSPAAGPAARAGLRADARRNQQAVFAAACEVFAAQGMGATIPVIAERAGVGKATVYRSYPTKGDLVEAVAREQIRWLDALAAEAEQHEDAFQALADLLGEIAARLAEDRLFGQVLGRADQWRGDHERAGVLDRIVAAAQRQGTLRPDATTTDLQVLVSGFSTVLLDRDDRDPATWRHYVALVLDALRPPR</sequence>
<feature type="DNA-binding region" description="H-T-H motif" evidence="4">
    <location>
        <begin position="47"/>
        <end position="66"/>
    </location>
</feature>
<name>A0A5Q2MCV0_9ACTN</name>
<dbReference type="PANTHER" id="PTHR30055">
    <property type="entry name" value="HTH-TYPE TRANSCRIPTIONAL REGULATOR RUTR"/>
    <property type="match status" value="1"/>
</dbReference>
<accession>A0A5Q2MCV0</accession>
<dbReference type="GO" id="GO:0000976">
    <property type="term" value="F:transcription cis-regulatory region binding"/>
    <property type="evidence" value="ECO:0007669"/>
    <property type="project" value="TreeGrafter"/>
</dbReference>
<dbReference type="PROSITE" id="PS50977">
    <property type="entry name" value="HTH_TETR_2"/>
    <property type="match status" value="1"/>
</dbReference>
<gene>
    <name evidence="7" type="ORF">GEV26_02890</name>
</gene>
<dbReference type="SUPFAM" id="SSF48498">
    <property type="entry name" value="Tetracyclin repressor-like, C-terminal domain"/>
    <property type="match status" value="1"/>
</dbReference>
<feature type="compositionally biased region" description="Pro residues" evidence="5">
    <location>
        <begin position="1"/>
        <end position="11"/>
    </location>
</feature>
<dbReference type="Pfam" id="PF00440">
    <property type="entry name" value="TetR_N"/>
    <property type="match status" value="1"/>
</dbReference>
<dbReference type="SUPFAM" id="SSF46689">
    <property type="entry name" value="Homeodomain-like"/>
    <property type="match status" value="1"/>
</dbReference>
<evidence type="ECO:0000313" key="7">
    <source>
        <dbReference type="EMBL" id="QGG40398.1"/>
    </source>
</evidence>
<organism evidence="7 8">
    <name type="scientific">Aeromicrobium yanjiei</name>
    <dbReference type="NCBI Taxonomy" id="2662028"/>
    <lineage>
        <taxon>Bacteria</taxon>
        <taxon>Bacillati</taxon>
        <taxon>Actinomycetota</taxon>
        <taxon>Actinomycetes</taxon>
        <taxon>Propionibacteriales</taxon>
        <taxon>Nocardioidaceae</taxon>
        <taxon>Aeromicrobium</taxon>
    </lineage>
</organism>
<dbReference type="InterPro" id="IPR036271">
    <property type="entry name" value="Tet_transcr_reg_TetR-rel_C_sf"/>
</dbReference>
<evidence type="ECO:0000256" key="2">
    <source>
        <dbReference type="ARBA" id="ARBA00023125"/>
    </source>
</evidence>
<dbReference type="PRINTS" id="PR00455">
    <property type="entry name" value="HTHTETR"/>
</dbReference>
<keyword evidence="1" id="KW-0805">Transcription regulation</keyword>